<feature type="compositionally biased region" description="Polar residues" evidence="3">
    <location>
        <begin position="175"/>
        <end position="192"/>
    </location>
</feature>
<dbReference type="InterPro" id="IPR023578">
    <property type="entry name" value="Ras_GEF_dom_sf"/>
</dbReference>
<name>A0A8H7U7D4_MORIS</name>
<protein>
    <recommendedName>
        <fullName evidence="4">Ras-GEF domain-containing protein</fullName>
    </recommendedName>
</protein>
<comment type="caution">
    <text evidence="5">The sequence shown here is derived from an EMBL/GenBank/DDBJ whole genome shotgun (WGS) entry which is preliminary data.</text>
</comment>
<evidence type="ECO:0000313" key="5">
    <source>
        <dbReference type="EMBL" id="KAG2171290.1"/>
    </source>
</evidence>
<feature type="compositionally biased region" description="Low complexity" evidence="3">
    <location>
        <begin position="160"/>
        <end position="174"/>
    </location>
</feature>
<organism evidence="5 6">
    <name type="scientific">Mortierella isabellina</name>
    <name type="common">Filamentous fungus</name>
    <name type="synonym">Umbelopsis isabellina</name>
    <dbReference type="NCBI Taxonomy" id="91625"/>
    <lineage>
        <taxon>Eukaryota</taxon>
        <taxon>Fungi</taxon>
        <taxon>Fungi incertae sedis</taxon>
        <taxon>Mucoromycota</taxon>
        <taxon>Mucoromycotina</taxon>
        <taxon>Umbelopsidomycetes</taxon>
        <taxon>Umbelopsidales</taxon>
        <taxon>Umbelopsidaceae</taxon>
        <taxon>Umbelopsis</taxon>
    </lineage>
</organism>
<feature type="compositionally biased region" description="Polar residues" evidence="3">
    <location>
        <begin position="89"/>
        <end position="118"/>
    </location>
</feature>
<evidence type="ECO:0000256" key="3">
    <source>
        <dbReference type="SAM" id="MobiDB-lite"/>
    </source>
</evidence>
<dbReference type="OrthoDB" id="546434at2759"/>
<dbReference type="GO" id="GO:0005886">
    <property type="term" value="C:plasma membrane"/>
    <property type="evidence" value="ECO:0007669"/>
    <property type="project" value="TreeGrafter"/>
</dbReference>
<feature type="region of interest" description="Disordered" evidence="3">
    <location>
        <begin position="279"/>
        <end position="305"/>
    </location>
</feature>
<dbReference type="PANTHER" id="PTHR23113">
    <property type="entry name" value="GUANINE NUCLEOTIDE EXCHANGE FACTOR"/>
    <property type="match status" value="1"/>
</dbReference>
<evidence type="ECO:0000313" key="6">
    <source>
        <dbReference type="Proteomes" id="UP000654370"/>
    </source>
</evidence>
<sequence length="851" mass="93316">MEDIQTSLNNAKQLTEDGNIKEGYASNLALMETLMKQMHDVKFVHHSIVSKPANYNAMLTAMRACLSNVEDIVNKHSPSAISSTPPASRRNSLLTAGGSTRSRVGSPVSVSIQSATPTNEEEDPITSSKSNEKPGKPAPPLPPKPSRMHNKPAVPPKPARSSTSSRPTSPVVTPNHTGSTITSQSAQSSLMDNATAVIAEDAPVAKTEPISRPKTEQTRPRIPPTSPQVPARSRPQTMPDPSYLKPSMAQRPTSIATSVDTLNDSALLRVVAEGEIDPTNLAPAQTNSGDSLAPSYKHTSDHVPKIPAPPLLTTYRLIQAKHDKLDSELKLLKDKKRHLLAGGKDENGASESDINSAIMSYTALTADAKLTLNKVRTIYMSAATIPSVLQFQPHLVAYQITLIEAAIFIEIPVDCLLVHSARTPHPRIVASTDFFNYTTRMIEHSILLPQEASHRAQHINHWIKVAAKCQDLNNYQTLKAIVSALGTPPVQRLKRTWACIPRKSMLKLEALNELMSERDNYGRYREHMGMVNTGMINGRSVAQIKAEHAARPTVPFLGTFIQDITYLLAAVKSQNLRKPTDDPRIQEVLAVMEKFQRGPRYPHVPSASYVKASTTTKSSFRPTSLTNALHRSSSKKDRLSAASLFSGVEDEDEEIRDLEEQQQLVTQYILMRPWVNEETVDELSSLREPPTSRVASSPSSRSSGGAGSGNYNSSIMSNTSSSFVRLSAGNNSGSDSRPTSMDDFGEDARSSMASEDADSLKRGFWPFRRSHEGRRPGSIITDRTSMSSFPKSASEINVSRTDDTNSDDEDDDGRSGHFGWTKEPSPVIRPPDNFKQNLAQRLAGEFERRQT</sequence>
<feature type="region of interest" description="Disordered" evidence="3">
    <location>
        <begin position="681"/>
        <end position="714"/>
    </location>
</feature>
<feature type="compositionally biased region" description="Low complexity" evidence="3">
    <location>
        <begin position="77"/>
        <end position="88"/>
    </location>
</feature>
<evidence type="ECO:0000256" key="2">
    <source>
        <dbReference type="PROSITE-ProRule" id="PRU00168"/>
    </source>
</evidence>
<dbReference type="SMART" id="SM00147">
    <property type="entry name" value="RasGEF"/>
    <property type="match status" value="1"/>
</dbReference>
<dbReference type="InterPro" id="IPR001895">
    <property type="entry name" value="RASGEF_cat_dom"/>
</dbReference>
<feature type="compositionally biased region" description="Basic and acidic residues" evidence="3">
    <location>
        <begin position="209"/>
        <end position="219"/>
    </location>
</feature>
<evidence type="ECO:0000259" key="4">
    <source>
        <dbReference type="PROSITE" id="PS50009"/>
    </source>
</evidence>
<dbReference type="InterPro" id="IPR008937">
    <property type="entry name" value="Ras-like_GEF"/>
</dbReference>
<dbReference type="Pfam" id="PF00617">
    <property type="entry name" value="RasGEF"/>
    <property type="match status" value="1"/>
</dbReference>
<dbReference type="AlphaFoldDB" id="A0A8H7U7D4"/>
<feature type="region of interest" description="Disordered" evidence="3">
    <location>
        <begin position="77"/>
        <end position="242"/>
    </location>
</feature>
<dbReference type="PANTHER" id="PTHR23113:SF368">
    <property type="entry name" value="CELL DIVISION CONTROL PROTEIN 25"/>
    <property type="match status" value="1"/>
</dbReference>
<dbReference type="SUPFAM" id="SSF48366">
    <property type="entry name" value="Ras GEF"/>
    <property type="match status" value="1"/>
</dbReference>
<feature type="compositionally biased region" description="Polar residues" evidence="3">
    <location>
        <begin position="728"/>
        <end position="739"/>
    </location>
</feature>
<dbReference type="InterPro" id="IPR036964">
    <property type="entry name" value="RASGEF_cat_dom_sf"/>
</dbReference>
<dbReference type="GO" id="GO:0005085">
    <property type="term" value="F:guanyl-nucleotide exchange factor activity"/>
    <property type="evidence" value="ECO:0007669"/>
    <property type="project" value="UniProtKB-KW"/>
</dbReference>
<gene>
    <name evidence="5" type="ORF">INT43_002912</name>
</gene>
<dbReference type="Proteomes" id="UP000654370">
    <property type="component" value="Unassembled WGS sequence"/>
</dbReference>
<dbReference type="EMBL" id="JAEPQZ010000022">
    <property type="protein sequence ID" value="KAG2171290.1"/>
    <property type="molecule type" value="Genomic_DNA"/>
</dbReference>
<reference evidence="5" key="1">
    <citation type="submission" date="2020-12" db="EMBL/GenBank/DDBJ databases">
        <title>Metabolic potential, ecology and presence of endohyphal bacteria is reflected in genomic diversity of Mucoromycotina.</title>
        <authorList>
            <person name="Muszewska A."/>
            <person name="Okrasinska A."/>
            <person name="Steczkiewicz K."/>
            <person name="Drgas O."/>
            <person name="Orlowska M."/>
            <person name="Perlinska-Lenart U."/>
            <person name="Aleksandrzak-Piekarczyk T."/>
            <person name="Szatraj K."/>
            <person name="Zielenkiewicz U."/>
            <person name="Pilsyk S."/>
            <person name="Malc E."/>
            <person name="Mieczkowski P."/>
            <person name="Kruszewska J.S."/>
            <person name="Biernat P."/>
            <person name="Pawlowska J."/>
        </authorList>
    </citation>
    <scope>NUCLEOTIDE SEQUENCE</scope>
    <source>
        <strain evidence="5">WA0000067209</strain>
    </source>
</reference>
<feature type="region of interest" description="Disordered" evidence="3">
    <location>
        <begin position="726"/>
        <end position="835"/>
    </location>
</feature>
<feature type="compositionally biased region" description="Polar residues" evidence="3">
    <location>
        <begin position="781"/>
        <end position="799"/>
    </location>
</feature>
<dbReference type="GO" id="GO:0007265">
    <property type="term" value="P:Ras protein signal transduction"/>
    <property type="evidence" value="ECO:0007669"/>
    <property type="project" value="TreeGrafter"/>
</dbReference>
<evidence type="ECO:0000256" key="1">
    <source>
        <dbReference type="ARBA" id="ARBA00022658"/>
    </source>
</evidence>
<keyword evidence="6" id="KW-1185">Reference proteome</keyword>
<accession>A0A8H7U7D4</accession>
<dbReference type="Gene3D" id="1.10.840.10">
    <property type="entry name" value="Ras guanine-nucleotide exchange factors catalytic domain"/>
    <property type="match status" value="1"/>
</dbReference>
<keyword evidence="1 2" id="KW-0344">Guanine-nucleotide releasing factor</keyword>
<feature type="domain" description="Ras-GEF" evidence="4">
    <location>
        <begin position="392"/>
        <end position="632"/>
    </location>
</feature>
<feature type="compositionally biased region" description="Low complexity" evidence="3">
    <location>
        <begin position="692"/>
        <end position="714"/>
    </location>
</feature>
<feature type="compositionally biased region" description="Pro residues" evidence="3">
    <location>
        <begin position="136"/>
        <end position="145"/>
    </location>
</feature>
<proteinExistence type="predicted"/>
<dbReference type="PROSITE" id="PS50009">
    <property type="entry name" value="RASGEF_CAT"/>
    <property type="match status" value="1"/>
</dbReference>